<feature type="region of interest" description="Disordered" evidence="1">
    <location>
        <begin position="1"/>
        <end position="47"/>
    </location>
</feature>
<dbReference type="EMBL" id="CADEAL010000481">
    <property type="protein sequence ID" value="CAB1420791.1"/>
    <property type="molecule type" value="Genomic_DNA"/>
</dbReference>
<evidence type="ECO:0000313" key="2">
    <source>
        <dbReference type="EMBL" id="CAB1420791.1"/>
    </source>
</evidence>
<dbReference type="Proteomes" id="UP001153269">
    <property type="component" value="Unassembled WGS sequence"/>
</dbReference>
<comment type="caution">
    <text evidence="2">The sequence shown here is derived from an EMBL/GenBank/DDBJ whole genome shotgun (WGS) entry which is preliminary data.</text>
</comment>
<sequence>MFSQGTHGRAGSDRRHRKQPCSREGGRTHRGGQWDNKAQSTLRLGHLARKENRTYAIPSSLPEKRKFPHGVKVL</sequence>
<accession>A0A9N7TYI5</accession>
<name>A0A9N7TYI5_PLEPL</name>
<protein>
    <submittedName>
        <fullName evidence="2">Uncharacterized protein</fullName>
    </submittedName>
</protein>
<reference evidence="2" key="1">
    <citation type="submission" date="2020-03" db="EMBL/GenBank/DDBJ databases">
        <authorList>
            <person name="Weist P."/>
        </authorList>
    </citation>
    <scope>NUCLEOTIDE SEQUENCE</scope>
</reference>
<dbReference type="AlphaFoldDB" id="A0A9N7TYI5"/>
<gene>
    <name evidence="2" type="ORF">PLEPLA_LOCUS8666</name>
</gene>
<organism evidence="2 3">
    <name type="scientific">Pleuronectes platessa</name>
    <name type="common">European plaice</name>
    <dbReference type="NCBI Taxonomy" id="8262"/>
    <lineage>
        <taxon>Eukaryota</taxon>
        <taxon>Metazoa</taxon>
        <taxon>Chordata</taxon>
        <taxon>Craniata</taxon>
        <taxon>Vertebrata</taxon>
        <taxon>Euteleostomi</taxon>
        <taxon>Actinopterygii</taxon>
        <taxon>Neopterygii</taxon>
        <taxon>Teleostei</taxon>
        <taxon>Neoteleostei</taxon>
        <taxon>Acanthomorphata</taxon>
        <taxon>Carangaria</taxon>
        <taxon>Pleuronectiformes</taxon>
        <taxon>Pleuronectoidei</taxon>
        <taxon>Pleuronectidae</taxon>
        <taxon>Pleuronectes</taxon>
    </lineage>
</organism>
<evidence type="ECO:0000313" key="3">
    <source>
        <dbReference type="Proteomes" id="UP001153269"/>
    </source>
</evidence>
<keyword evidence="3" id="KW-1185">Reference proteome</keyword>
<evidence type="ECO:0000256" key="1">
    <source>
        <dbReference type="SAM" id="MobiDB-lite"/>
    </source>
</evidence>
<proteinExistence type="predicted"/>